<name>A0A0T7GPM8_NEOGA</name>
<gene>
    <name evidence="1" type="ORF">NGAL_HAMBI1189_28670</name>
</gene>
<dbReference type="EMBL" id="CCRK01000005">
    <property type="protein sequence ID" value="CDZ49253.1"/>
    <property type="molecule type" value="Genomic_DNA"/>
</dbReference>
<organism evidence="1 2">
    <name type="scientific">Neorhizobium galegae bv. officinalis</name>
    <dbReference type="NCBI Taxonomy" id="323656"/>
    <lineage>
        <taxon>Bacteria</taxon>
        <taxon>Pseudomonadati</taxon>
        <taxon>Pseudomonadota</taxon>
        <taxon>Alphaproteobacteria</taxon>
        <taxon>Hyphomicrobiales</taxon>
        <taxon>Rhizobiaceae</taxon>
        <taxon>Rhizobium/Agrobacterium group</taxon>
        <taxon>Neorhizobium</taxon>
    </lineage>
</organism>
<evidence type="ECO:0000313" key="1">
    <source>
        <dbReference type="EMBL" id="CDZ49253.1"/>
    </source>
</evidence>
<evidence type="ECO:0000313" key="2">
    <source>
        <dbReference type="Proteomes" id="UP000039660"/>
    </source>
</evidence>
<proteinExistence type="predicted"/>
<protein>
    <submittedName>
        <fullName evidence="1">Uncharacterized protein</fullName>
    </submittedName>
</protein>
<dbReference type="RefSeq" id="WP_046635297.1">
    <property type="nucleotide sequence ID" value="NZ_CCRK01000005.1"/>
</dbReference>
<dbReference type="Proteomes" id="UP000039660">
    <property type="component" value="Unassembled WGS sequence"/>
</dbReference>
<accession>A0A0T7GPM8</accession>
<dbReference type="AlphaFoldDB" id="A0A0T7GPM8"/>
<sequence length="215" mass="24820">MPKEPVIISLKESLRSLQIRFLQFGTPLLQIAERLGPPKGWITNGYDRPVPLYWLYPGGLELTFEPEPPYRLTAFKLSPVGRHKGRMTNFSYYVRMRNDFPMIDTSVSDFLRGGLWDLEKVRVGICAEPNYPVLDICVGGLRIPFLMSSEREEALEDQLSYSGNELKRRIALLDPNCDFFGAYFSLEDVEAQRFPREGWTTISGDEYLRQLDLEE</sequence>
<reference evidence="1 2" key="1">
    <citation type="submission" date="2014-08" db="EMBL/GenBank/DDBJ databases">
        <authorList>
            <person name="Chen Y.-H."/>
        </authorList>
    </citation>
    <scope>NUCLEOTIDE SEQUENCE [LARGE SCALE GENOMIC DNA]</scope>
</reference>